<proteinExistence type="predicted"/>
<evidence type="ECO:0000256" key="1">
    <source>
        <dbReference type="SAM" id="Phobius"/>
    </source>
</evidence>
<organism evidence="2">
    <name type="scientific">viral metagenome</name>
    <dbReference type="NCBI Taxonomy" id="1070528"/>
    <lineage>
        <taxon>unclassified sequences</taxon>
        <taxon>metagenomes</taxon>
        <taxon>organismal metagenomes</taxon>
    </lineage>
</organism>
<keyword evidence="1" id="KW-0472">Membrane</keyword>
<name>A0A6C0K400_9ZZZZ</name>
<evidence type="ECO:0000313" key="2">
    <source>
        <dbReference type="EMBL" id="QHU12772.1"/>
    </source>
</evidence>
<feature type="transmembrane region" description="Helical" evidence="1">
    <location>
        <begin position="35"/>
        <end position="51"/>
    </location>
</feature>
<keyword evidence="1" id="KW-0812">Transmembrane</keyword>
<dbReference type="EMBL" id="MN740809">
    <property type="protein sequence ID" value="QHU12772.1"/>
    <property type="molecule type" value="Genomic_DNA"/>
</dbReference>
<feature type="transmembrane region" description="Helical" evidence="1">
    <location>
        <begin position="72"/>
        <end position="100"/>
    </location>
</feature>
<reference evidence="2" key="1">
    <citation type="journal article" date="2020" name="Nature">
        <title>Giant virus diversity and host interactions through global metagenomics.</title>
        <authorList>
            <person name="Schulz F."/>
            <person name="Roux S."/>
            <person name="Paez-Espino D."/>
            <person name="Jungbluth S."/>
            <person name="Walsh D.A."/>
            <person name="Denef V.J."/>
            <person name="McMahon K.D."/>
            <person name="Konstantinidis K.T."/>
            <person name="Eloe-Fadrosh E.A."/>
            <person name="Kyrpides N.C."/>
            <person name="Woyke T."/>
        </authorList>
    </citation>
    <scope>NUCLEOTIDE SEQUENCE</scope>
    <source>
        <strain evidence="2">GVMAG-S-1101172-89</strain>
    </source>
</reference>
<accession>A0A6C0K400</accession>
<dbReference type="AlphaFoldDB" id="A0A6C0K400"/>
<feature type="transmembrane region" description="Helical" evidence="1">
    <location>
        <begin position="112"/>
        <end position="131"/>
    </location>
</feature>
<keyword evidence="1" id="KW-1133">Transmembrane helix</keyword>
<feature type="transmembrane region" description="Helical" evidence="1">
    <location>
        <begin position="12"/>
        <end position="29"/>
    </location>
</feature>
<protein>
    <submittedName>
        <fullName evidence="2">Uncharacterized protein</fullName>
    </submittedName>
</protein>
<sequence length="149" mass="17608">METILNEPQYMVLYKSSYTILISIAYALYRKHYVLIIVPSMVFLTSINYWRKPDYSWRRYFDMITVKCMMVYQIYVAYNAQFINHCLVLWVIGIFAYYFATVKYWNGDRWSSVYLHMLCHIFSNLGNLVLYSGRIKPPTSVQGLSAGAV</sequence>